<feature type="transmembrane region" description="Helical" evidence="6">
    <location>
        <begin position="323"/>
        <end position="344"/>
    </location>
</feature>
<dbReference type="GO" id="GO:0016020">
    <property type="term" value="C:membrane"/>
    <property type="evidence" value="ECO:0007669"/>
    <property type="project" value="UniProtKB-SubCell"/>
</dbReference>
<evidence type="ECO:0000256" key="1">
    <source>
        <dbReference type="ARBA" id="ARBA00004370"/>
    </source>
</evidence>
<dbReference type="Gene3D" id="1.10.287.950">
    <property type="entry name" value="Methyl-accepting chemotaxis protein"/>
    <property type="match status" value="1"/>
</dbReference>
<dbReference type="Pfam" id="PF00015">
    <property type="entry name" value="MCPsignal"/>
    <property type="match status" value="1"/>
</dbReference>
<dbReference type="PROSITE" id="PS50885">
    <property type="entry name" value="HAMP"/>
    <property type="match status" value="1"/>
</dbReference>
<feature type="transmembrane region" description="Helical" evidence="6">
    <location>
        <begin position="9"/>
        <end position="29"/>
    </location>
</feature>
<comment type="subcellular location">
    <subcellularLocation>
        <location evidence="1">Membrane</location>
    </subcellularLocation>
</comment>
<dbReference type="Pfam" id="PF00672">
    <property type="entry name" value="HAMP"/>
    <property type="match status" value="1"/>
</dbReference>
<keyword evidence="6" id="KW-0812">Transmembrane</keyword>
<keyword evidence="5" id="KW-0175">Coiled coil</keyword>
<keyword evidence="6" id="KW-1133">Transmembrane helix</keyword>
<dbReference type="SMART" id="SM00283">
    <property type="entry name" value="MA"/>
    <property type="match status" value="1"/>
</dbReference>
<dbReference type="PANTHER" id="PTHR32089:SF70">
    <property type="entry name" value="ENERGY TAXIS MODULATING METHYL ACCEPTING SENSORY TRANSDUCER"/>
    <property type="match status" value="1"/>
</dbReference>
<evidence type="ECO:0000256" key="2">
    <source>
        <dbReference type="ARBA" id="ARBA00023224"/>
    </source>
</evidence>
<dbReference type="CDD" id="cd06225">
    <property type="entry name" value="HAMP"/>
    <property type="match status" value="1"/>
</dbReference>
<evidence type="ECO:0000256" key="3">
    <source>
        <dbReference type="ARBA" id="ARBA00029447"/>
    </source>
</evidence>
<dbReference type="SUPFAM" id="SSF58104">
    <property type="entry name" value="Methyl-accepting chemotaxis protein (MCP) signaling domain"/>
    <property type="match status" value="1"/>
</dbReference>
<dbReference type="PROSITE" id="PS50111">
    <property type="entry name" value="CHEMOTAXIS_TRANSDUC_2"/>
    <property type="match status" value="1"/>
</dbReference>
<dbReference type="AlphaFoldDB" id="A0AAC9XPB4"/>
<dbReference type="GO" id="GO:0006935">
    <property type="term" value="P:chemotaxis"/>
    <property type="evidence" value="ECO:0007669"/>
    <property type="project" value="UniProtKB-ARBA"/>
</dbReference>
<dbReference type="EMBL" id="CP022272">
    <property type="protein sequence ID" value="ASJ97810.1"/>
    <property type="molecule type" value="Genomic_DNA"/>
</dbReference>
<dbReference type="SMART" id="SM00304">
    <property type="entry name" value="HAMP"/>
    <property type="match status" value="1"/>
</dbReference>
<reference evidence="9 10" key="1">
    <citation type="submission" date="2017-06" db="EMBL/GenBank/DDBJ databases">
        <title>Complete genome sequence of Shewanella marisflavi EP1 associated with anaerobic 2,4-dinitrotoluene reduction and salt tolerance.</title>
        <authorList>
            <person name="Huang J."/>
        </authorList>
    </citation>
    <scope>NUCLEOTIDE SEQUENCE [LARGE SCALE GENOMIC DNA]</scope>
    <source>
        <strain evidence="9 10">EP1</strain>
    </source>
</reference>
<dbReference type="GO" id="GO:0007165">
    <property type="term" value="P:signal transduction"/>
    <property type="evidence" value="ECO:0007669"/>
    <property type="project" value="UniProtKB-KW"/>
</dbReference>
<evidence type="ECO:0000256" key="4">
    <source>
        <dbReference type="PROSITE-ProRule" id="PRU00284"/>
    </source>
</evidence>
<sequence length="674" mass="73042">MKLNVATRVIGGFSVVTLLLIVLGVASLVTNDSIKSSTLVLQDLSLPALKSSNGLTQNLALQEKQLLVAFHSKQSKELPQVRNQFTTFSKGFLSELDQLNRIIQGHEANLGNQIKTLRSSYQTFTDNSLKMMQAREQSLHTQESLIDDLDNLEVAADDTASLLLDLIDLETSEDPTDREIAATASNIDNSFSNLITSSYDLVNSKEKSKYDTILKELDYIISEAQNKLEYVERHWEGVIDQEILDNINTEAGKVFAMLNGPQSLLKRKGQQLDFNLQAGQLLTRVESDATAVNQSMASLNKAIESTSQEVSVKAIEKVDSASYQTLALVLIAIVVAVLVSIAVIRPLKHSLDKVNNALNILASGNLTHKLDDSGHDEFAELSRNCNRLVDSLRTLIQGILDRSNQLAAAAEETSAITAQTTAGIQEQKNQVDQVATATTQLSSSAMQVSTSADEALNQIRQADEEAQHMRAIADENKRTILALADEVSKAGQVINKVHSDSASIGSILDVIRGIAEQTNLLALNAAIEAARAGEQGRGFAVVADEVRSLASRTQDSTQEIQQMIQVLQQGTQEAVSVMELGRQQANSCVEKTEQANEALESISNAVHFAHDSGTHIANAAQEQNLVSQQVSEKLEHIAAISEETATGADQTAQSSHQVAQLAEELQASVGEFKV</sequence>
<proteinExistence type="inferred from homology"/>
<dbReference type="CDD" id="cd11386">
    <property type="entry name" value="MCP_signal"/>
    <property type="match status" value="1"/>
</dbReference>
<feature type="domain" description="HAMP" evidence="8">
    <location>
        <begin position="345"/>
        <end position="397"/>
    </location>
</feature>
<accession>A0AAC9XPB4</accession>
<evidence type="ECO:0000256" key="6">
    <source>
        <dbReference type="SAM" id="Phobius"/>
    </source>
</evidence>
<keyword evidence="6" id="KW-0472">Membrane</keyword>
<evidence type="ECO:0000259" key="7">
    <source>
        <dbReference type="PROSITE" id="PS50111"/>
    </source>
</evidence>
<gene>
    <name evidence="9" type="ORF">CFF01_15125</name>
</gene>
<organism evidence="9 10">
    <name type="scientific">Shewanella marisflavi</name>
    <dbReference type="NCBI Taxonomy" id="260364"/>
    <lineage>
        <taxon>Bacteria</taxon>
        <taxon>Pseudomonadati</taxon>
        <taxon>Pseudomonadota</taxon>
        <taxon>Gammaproteobacteria</taxon>
        <taxon>Alteromonadales</taxon>
        <taxon>Shewanellaceae</taxon>
        <taxon>Shewanella</taxon>
    </lineage>
</organism>
<dbReference type="InterPro" id="IPR004089">
    <property type="entry name" value="MCPsignal_dom"/>
</dbReference>
<dbReference type="Proteomes" id="UP000198233">
    <property type="component" value="Chromosome"/>
</dbReference>
<evidence type="ECO:0000259" key="8">
    <source>
        <dbReference type="PROSITE" id="PS50885"/>
    </source>
</evidence>
<feature type="coiled-coil region" evidence="5">
    <location>
        <begin position="445"/>
        <end position="472"/>
    </location>
</feature>
<comment type="similarity">
    <text evidence="3">Belongs to the methyl-accepting chemotaxis (MCP) protein family.</text>
</comment>
<dbReference type="PANTHER" id="PTHR32089">
    <property type="entry name" value="METHYL-ACCEPTING CHEMOTAXIS PROTEIN MCPB"/>
    <property type="match status" value="1"/>
</dbReference>
<evidence type="ECO:0000313" key="9">
    <source>
        <dbReference type="EMBL" id="ASJ97810.1"/>
    </source>
</evidence>
<evidence type="ECO:0000313" key="10">
    <source>
        <dbReference type="Proteomes" id="UP000198233"/>
    </source>
</evidence>
<name>A0AAC9XPB4_9GAMM</name>
<evidence type="ECO:0000256" key="5">
    <source>
        <dbReference type="SAM" id="Coils"/>
    </source>
</evidence>
<feature type="domain" description="Methyl-accepting transducer" evidence="7">
    <location>
        <begin position="402"/>
        <end position="638"/>
    </location>
</feature>
<keyword evidence="2 4" id="KW-0807">Transducer</keyword>
<dbReference type="FunFam" id="1.10.287.950:FF:000001">
    <property type="entry name" value="Methyl-accepting chemotaxis sensory transducer"/>
    <property type="match status" value="1"/>
</dbReference>
<dbReference type="InterPro" id="IPR003660">
    <property type="entry name" value="HAMP_dom"/>
</dbReference>
<dbReference type="RefSeq" id="WP_088905351.1">
    <property type="nucleotide sequence ID" value="NZ_CP022272.1"/>
</dbReference>
<dbReference type="KEGG" id="smav:CFF01_15125"/>
<protein>
    <submittedName>
        <fullName evidence="9">Methyl-accepting chemotaxis protein</fullName>
    </submittedName>
</protein>